<name>A0A0F9D3A8_9ZZZZ</name>
<protein>
    <submittedName>
        <fullName evidence="1">Uncharacterized protein</fullName>
    </submittedName>
</protein>
<dbReference type="EMBL" id="LAZR01043640">
    <property type="protein sequence ID" value="KKL06598.1"/>
    <property type="molecule type" value="Genomic_DNA"/>
</dbReference>
<organism evidence="1">
    <name type="scientific">marine sediment metagenome</name>
    <dbReference type="NCBI Taxonomy" id="412755"/>
    <lineage>
        <taxon>unclassified sequences</taxon>
        <taxon>metagenomes</taxon>
        <taxon>ecological metagenomes</taxon>
    </lineage>
</organism>
<feature type="non-terminal residue" evidence="1">
    <location>
        <position position="155"/>
    </location>
</feature>
<evidence type="ECO:0000313" key="1">
    <source>
        <dbReference type="EMBL" id="KKL06598.1"/>
    </source>
</evidence>
<comment type="caution">
    <text evidence="1">The sequence shown here is derived from an EMBL/GenBank/DDBJ whole genome shotgun (WGS) entry which is preliminary data.</text>
</comment>
<reference evidence="1" key="1">
    <citation type="journal article" date="2015" name="Nature">
        <title>Complex archaea that bridge the gap between prokaryotes and eukaryotes.</title>
        <authorList>
            <person name="Spang A."/>
            <person name="Saw J.H."/>
            <person name="Jorgensen S.L."/>
            <person name="Zaremba-Niedzwiedzka K."/>
            <person name="Martijn J."/>
            <person name="Lind A.E."/>
            <person name="van Eijk R."/>
            <person name="Schleper C."/>
            <person name="Guy L."/>
            <person name="Ettema T.J."/>
        </authorList>
    </citation>
    <scope>NUCLEOTIDE SEQUENCE</scope>
</reference>
<proteinExistence type="predicted"/>
<sequence length="155" mass="17314">MADIRIGIIGVGQIGKKHLAKYEKVPTFRPNPTAEKYLTSKAHIRAIIKGNQGGGTAISMYDAALRVLGIHPVPEKNRIVEPIRFVTKCKPDGAQDKQNQQYVEFCNFVPKELILSKISTRNNILEIKDPHGGKNRSAEFMSNKQDLDAFMSVPR</sequence>
<dbReference type="AlphaFoldDB" id="A0A0F9D3A8"/>
<gene>
    <name evidence="1" type="ORF">LCGC14_2594420</name>
</gene>
<accession>A0A0F9D3A8</accession>